<protein>
    <submittedName>
        <fullName evidence="1">Uncharacterized protein</fullName>
    </submittedName>
</protein>
<organism evidence="1 2">
    <name type="scientific">Limimaricola litoreus</name>
    <dbReference type="NCBI Taxonomy" id="2955316"/>
    <lineage>
        <taxon>Bacteria</taxon>
        <taxon>Pseudomonadati</taxon>
        <taxon>Pseudomonadota</taxon>
        <taxon>Alphaproteobacteria</taxon>
        <taxon>Rhodobacterales</taxon>
        <taxon>Paracoccaceae</taxon>
        <taxon>Limimaricola</taxon>
    </lineage>
</organism>
<gene>
    <name evidence="1" type="ORF">NHG85_01140</name>
</gene>
<dbReference type="EMBL" id="JAMYXC010000018">
    <property type="protein sequence ID" value="MCP1167143.1"/>
    <property type="molecule type" value="Genomic_DNA"/>
</dbReference>
<keyword evidence="2" id="KW-1185">Reference proteome</keyword>
<evidence type="ECO:0000313" key="2">
    <source>
        <dbReference type="Proteomes" id="UP001139477"/>
    </source>
</evidence>
<reference evidence="1" key="1">
    <citation type="submission" date="2022-06" db="EMBL/GenBank/DDBJ databases">
        <title>Limimaricola sediminis sp. nov., isolated from an intertidal sediment.</title>
        <authorList>
            <person name="Shao X."/>
        </authorList>
    </citation>
    <scope>NUCLEOTIDE SEQUENCE</scope>
    <source>
        <strain evidence="1">ASW11-118</strain>
    </source>
</reference>
<name>A0A9X2JMQ9_9RHOB</name>
<dbReference type="Proteomes" id="UP001139477">
    <property type="component" value="Unassembled WGS sequence"/>
</dbReference>
<proteinExistence type="predicted"/>
<evidence type="ECO:0000313" key="1">
    <source>
        <dbReference type="EMBL" id="MCP1167143.1"/>
    </source>
</evidence>
<accession>A0A9X2JMQ9</accession>
<comment type="caution">
    <text evidence="1">The sequence shown here is derived from an EMBL/GenBank/DDBJ whole genome shotgun (WGS) entry which is preliminary data.</text>
</comment>
<dbReference type="RefSeq" id="WP_253329000.1">
    <property type="nucleotide sequence ID" value="NZ_JAMYXC010000018.1"/>
</dbReference>
<dbReference type="AlphaFoldDB" id="A0A9X2JMQ9"/>
<sequence>MSNTSFNPAEVDIRTTETWSAQHPESGACIELAFGPGAPRNSQLQIRLLETLGAGWREHRSWHRPATPLPFGAPSVRDVPGILAALERRLEAAGVDGANDITCLPTGWVWIGEVLTHHLCRLAGAIDEVIYIDDIKEKFGSLRVYVCCDGAARAELQPLAEWAESASEGRCMVTGRPGRIRSAGWAFCLSDRLAALHGRDPQLVMELMYPKAIDPT</sequence>